<keyword evidence="5 6" id="KW-0472">Membrane</keyword>
<keyword evidence="4 6" id="KW-1133">Transmembrane helix</keyword>
<dbReference type="RefSeq" id="WP_075279972.1">
    <property type="nucleotide sequence ID" value="NZ_DYWQ01000013.1"/>
</dbReference>
<accession>A0A921GDJ7</accession>
<evidence type="ECO:0000313" key="7">
    <source>
        <dbReference type="EMBL" id="HJF44367.1"/>
    </source>
</evidence>
<comment type="subcellular location">
    <subcellularLocation>
        <location evidence="1">Membrane</location>
        <topology evidence="1">Multi-pass membrane protein</topology>
    </subcellularLocation>
</comment>
<evidence type="ECO:0000256" key="1">
    <source>
        <dbReference type="ARBA" id="ARBA00004141"/>
    </source>
</evidence>
<evidence type="ECO:0000256" key="2">
    <source>
        <dbReference type="ARBA" id="ARBA00022448"/>
    </source>
</evidence>
<dbReference type="InterPro" id="IPR009262">
    <property type="entry name" value="SLC35_F1/F2/F6"/>
</dbReference>
<feature type="transmembrane region" description="Helical" evidence="6">
    <location>
        <begin position="44"/>
        <end position="62"/>
    </location>
</feature>
<dbReference type="InterPro" id="IPR037185">
    <property type="entry name" value="EmrE-like"/>
</dbReference>
<dbReference type="Proteomes" id="UP000697330">
    <property type="component" value="Unassembled WGS sequence"/>
</dbReference>
<dbReference type="SUPFAM" id="SSF103481">
    <property type="entry name" value="Multidrug resistance efflux transporter EmrE"/>
    <property type="match status" value="1"/>
</dbReference>
<evidence type="ECO:0000256" key="4">
    <source>
        <dbReference type="ARBA" id="ARBA00022989"/>
    </source>
</evidence>
<evidence type="ECO:0000256" key="6">
    <source>
        <dbReference type="SAM" id="Phobius"/>
    </source>
</evidence>
<dbReference type="Gene3D" id="1.10.3730.20">
    <property type="match status" value="1"/>
</dbReference>
<evidence type="ECO:0000313" key="8">
    <source>
        <dbReference type="Proteomes" id="UP000697330"/>
    </source>
</evidence>
<dbReference type="GO" id="GO:0016020">
    <property type="term" value="C:membrane"/>
    <property type="evidence" value="ECO:0007669"/>
    <property type="project" value="UniProtKB-SubCell"/>
</dbReference>
<reference evidence="7" key="1">
    <citation type="journal article" date="2021" name="PeerJ">
        <title>Extensive microbial diversity within the chicken gut microbiome revealed by metagenomics and culture.</title>
        <authorList>
            <person name="Gilroy R."/>
            <person name="Ravi A."/>
            <person name="Getino M."/>
            <person name="Pursley I."/>
            <person name="Horton D.L."/>
            <person name="Alikhan N.F."/>
            <person name="Baker D."/>
            <person name="Gharbi K."/>
            <person name="Hall N."/>
            <person name="Watson M."/>
            <person name="Adriaenssens E.M."/>
            <person name="Foster-Nyarko E."/>
            <person name="Jarju S."/>
            <person name="Secka A."/>
            <person name="Antonio M."/>
            <person name="Oren A."/>
            <person name="Chaudhuri R.R."/>
            <person name="La Ragione R."/>
            <person name="Hildebrand F."/>
            <person name="Pallen M.J."/>
        </authorList>
    </citation>
    <scope>NUCLEOTIDE SEQUENCE</scope>
    <source>
        <strain evidence="7">CHK124-7917</strain>
    </source>
</reference>
<dbReference type="AlphaFoldDB" id="A0A921GDJ7"/>
<proteinExistence type="predicted"/>
<sequence length="117" mass="12345">MSGTVLAFAALNLLGVLVSAVSQVMLKKSATREHGSVVGEYLNPLVIFAYVLFVGATLLSVLSYRGIPLSMGPILDATGYLWVTLFGVTIFHERMSGRKAIALALIVCGIVVYALGA</sequence>
<evidence type="ECO:0000256" key="5">
    <source>
        <dbReference type="ARBA" id="ARBA00023136"/>
    </source>
</evidence>
<protein>
    <submittedName>
        <fullName evidence="7">Multidrug ABC transporter</fullName>
    </submittedName>
</protein>
<dbReference type="GO" id="GO:0022857">
    <property type="term" value="F:transmembrane transporter activity"/>
    <property type="evidence" value="ECO:0007669"/>
    <property type="project" value="InterPro"/>
</dbReference>
<dbReference type="Pfam" id="PF06027">
    <property type="entry name" value="SLC35F"/>
    <property type="match status" value="1"/>
</dbReference>
<name>A0A921GDJ7_9ACTN</name>
<feature type="transmembrane region" description="Helical" evidence="6">
    <location>
        <begin position="98"/>
        <end position="116"/>
    </location>
</feature>
<dbReference type="EMBL" id="DYWQ01000013">
    <property type="protein sequence ID" value="HJF44367.1"/>
    <property type="molecule type" value="Genomic_DNA"/>
</dbReference>
<organism evidence="7 8">
    <name type="scientific">Thermophilibacter provencensis</name>
    <dbReference type="NCBI Taxonomy" id="1852386"/>
    <lineage>
        <taxon>Bacteria</taxon>
        <taxon>Bacillati</taxon>
        <taxon>Actinomycetota</taxon>
        <taxon>Coriobacteriia</taxon>
        <taxon>Coriobacteriales</taxon>
        <taxon>Atopobiaceae</taxon>
        <taxon>Thermophilibacter</taxon>
    </lineage>
</organism>
<keyword evidence="3 6" id="KW-0812">Transmembrane</keyword>
<keyword evidence="2" id="KW-0813">Transport</keyword>
<evidence type="ECO:0000256" key="3">
    <source>
        <dbReference type="ARBA" id="ARBA00022692"/>
    </source>
</evidence>
<feature type="transmembrane region" description="Helical" evidence="6">
    <location>
        <begin position="74"/>
        <end position="92"/>
    </location>
</feature>
<reference evidence="7" key="2">
    <citation type="submission" date="2021-09" db="EMBL/GenBank/DDBJ databases">
        <authorList>
            <person name="Gilroy R."/>
        </authorList>
    </citation>
    <scope>NUCLEOTIDE SEQUENCE</scope>
    <source>
        <strain evidence="7">CHK124-7917</strain>
    </source>
</reference>
<gene>
    <name evidence="7" type="ORF">K8U72_01065</name>
</gene>
<comment type="caution">
    <text evidence="7">The sequence shown here is derived from an EMBL/GenBank/DDBJ whole genome shotgun (WGS) entry which is preliminary data.</text>
</comment>